<evidence type="ECO:0000256" key="1">
    <source>
        <dbReference type="SAM" id="MobiDB-lite"/>
    </source>
</evidence>
<accession>A0A6P4ZYF2</accession>
<proteinExistence type="predicted"/>
<reference evidence="3" key="1">
    <citation type="submission" date="2025-08" db="UniProtKB">
        <authorList>
            <consortium name="RefSeq"/>
        </authorList>
    </citation>
    <scope>IDENTIFICATION</scope>
    <source>
        <tissue evidence="3">Gonad</tissue>
    </source>
</reference>
<sequence>MIDTSDVASDTGSKNSRRSSSTGSSDSHDALLAEIQAKVGQRKTGTRNVQPPVPGATIVVEPTATRDLPHQPNGHIPGSSELNQGKSPHLPPEGVVKKPPPAPPKPKLKLDDELDPSNLKVVDIPEDLPTWKKALYEKRNKQVMETLEQQKEVEDKWANVPDWKRKLLQEKQQKQQEVRSEEDEVKRKEDERKKKLAAMPTWKRNLVKKKMEKSKEPKDQETKPPEPPREEVEPERTAL</sequence>
<protein>
    <submittedName>
        <fullName evidence="3">Espin-like</fullName>
    </submittedName>
</protein>
<dbReference type="AlphaFoldDB" id="A0A6P4ZYF2"/>
<dbReference type="GeneID" id="109477721"/>
<feature type="compositionally biased region" description="Basic and acidic residues" evidence="1">
    <location>
        <begin position="170"/>
        <end position="193"/>
    </location>
</feature>
<dbReference type="PANTHER" id="PTHR47335">
    <property type="entry name" value="UNCONVENTIONAL MYOSIN-XVI"/>
    <property type="match status" value="1"/>
</dbReference>
<evidence type="ECO:0000313" key="2">
    <source>
        <dbReference type="Proteomes" id="UP000515135"/>
    </source>
</evidence>
<gene>
    <name evidence="3" type="primary">LOC109477721</name>
</gene>
<dbReference type="RefSeq" id="XP_019634626.1">
    <property type="nucleotide sequence ID" value="XM_019779067.1"/>
</dbReference>
<feature type="compositionally biased region" description="Basic and acidic residues" evidence="1">
    <location>
        <begin position="213"/>
        <end position="239"/>
    </location>
</feature>
<feature type="region of interest" description="Disordered" evidence="1">
    <location>
        <begin position="1"/>
        <end position="116"/>
    </location>
</feature>
<dbReference type="InterPro" id="IPR052838">
    <property type="entry name" value="Myosin-XVI"/>
</dbReference>
<name>A0A6P4ZYF2_BRABE</name>
<feature type="compositionally biased region" description="Low complexity" evidence="1">
    <location>
        <begin position="9"/>
        <end position="25"/>
    </location>
</feature>
<dbReference type="KEGG" id="bbel:109477721"/>
<dbReference type="Proteomes" id="UP000515135">
    <property type="component" value="Unplaced"/>
</dbReference>
<dbReference type="PANTHER" id="PTHR47335:SF1">
    <property type="entry name" value="UNCONVENTIONAL MYOSIN-XVI"/>
    <property type="match status" value="1"/>
</dbReference>
<keyword evidence="2" id="KW-1185">Reference proteome</keyword>
<feature type="region of interest" description="Disordered" evidence="1">
    <location>
        <begin position="170"/>
        <end position="239"/>
    </location>
</feature>
<evidence type="ECO:0000313" key="3">
    <source>
        <dbReference type="RefSeq" id="XP_019634626.1"/>
    </source>
</evidence>
<organism evidence="2 3">
    <name type="scientific">Branchiostoma belcheri</name>
    <name type="common">Amphioxus</name>
    <dbReference type="NCBI Taxonomy" id="7741"/>
    <lineage>
        <taxon>Eukaryota</taxon>
        <taxon>Metazoa</taxon>
        <taxon>Chordata</taxon>
        <taxon>Cephalochordata</taxon>
        <taxon>Leptocardii</taxon>
        <taxon>Amphioxiformes</taxon>
        <taxon>Branchiostomatidae</taxon>
        <taxon>Branchiostoma</taxon>
    </lineage>
</organism>